<dbReference type="InterPro" id="IPR051460">
    <property type="entry name" value="HdrC_iron-sulfur_subunit"/>
</dbReference>
<gene>
    <name evidence="12" type="primary">hdrC</name>
    <name evidence="12" type="ORF">O3H35_08220</name>
    <name evidence="11" type="ORF">O3H54_03100</name>
</gene>
<feature type="compositionally biased region" description="Basic and acidic residues" evidence="9">
    <location>
        <begin position="158"/>
        <end position="169"/>
    </location>
</feature>
<feature type="compositionally biased region" description="Acidic residues" evidence="9">
    <location>
        <begin position="17"/>
        <end position="34"/>
    </location>
</feature>
<dbReference type="InterPro" id="IPR009051">
    <property type="entry name" value="Helical_ferredxn"/>
</dbReference>
<feature type="compositionally biased region" description="Acidic residues" evidence="9">
    <location>
        <begin position="138"/>
        <end position="157"/>
    </location>
</feature>
<evidence type="ECO:0000256" key="2">
    <source>
        <dbReference type="ARBA" id="ARBA00007097"/>
    </source>
</evidence>
<dbReference type="Gene3D" id="1.10.1060.10">
    <property type="entry name" value="Alpha-helical ferredoxin"/>
    <property type="match status" value="1"/>
</dbReference>
<keyword evidence="7" id="KW-0408">Iron</keyword>
<keyword evidence="3" id="KW-0004">4Fe-4S</keyword>
<dbReference type="PROSITE" id="PS51379">
    <property type="entry name" value="4FE4S_FER_2"/>
    <property type="match status" value="1"/>
</dbReference>
<dbReference type="SUPFAM" id="SSF46548">
    <property type="entry name" value="alpha-helical ferredoxin"/>
    <property type="match status" value="1"/>
</dbReference>
<comment type="pathway">
    <text evidence="1">Cofactor metabolism; coenzyme M-coenzyme B heterodisulfide reduction; coenzyme B and coenzyme M from coenzyme M-coenzyme B heterodisulfide: step 1/1.</text>
</comment>
<dbReference type="Pfam" id="PF13183">
    <property type="entry name" value="Fer4_8"/>
    <property type="match status" value="1"/>
</dbReference>
<feature type="domain" description="4Fe-4S ferredoxin-type" evidence="10">
    <location>
        <begin position="240"/>
        <end position="271"/>
    </location>
</feature>
<dbReference type="GO" id="GO:0051539">
    <property type="term" value="F:4 iron, 4 sulfur cluster binding"/>
    <property type="evidence" value="ECO:0007669"/>
    <property type="project" value="UniProtKB-KW"/>
</dbReference>
<feature type="compositionally biased region" description="Basic and acidic residues" evidence="9">
    <location>
        <begin position="121"/>
        <end position="137"/>
    </location>
</feature>
<evidence type="ECO:0000256" key="8">
    <source>
        <dbReference type="ARBA" id="ARBA00023014"/>
    </source>
</evidence>
<keyword evidence="13" id="KW-1185">Reference proteome</keyword>
<evidence type="ECO:0000256" key="9">
    <source>
        <dbReference type="SAM" id="MobiDB-lite"/>
    </source>
</evidence>
<organism evidence="12">
    <name type="scientific">Methanobacterium veterum</name>
    <dbReference type="NCBI Taxonomy" id="408577"/>
    <lineage>
        <taxon>Archaea</taxon>
        <taxon>Methanobacteriati</taxon>
        <taxon>Methanobacteriota</taxon>
        <taxon>Methanomada group</taxon>
        <taxon>Methanobacteria</taxon>
        <taxon>Methanobacteriales</taxon>
        <taxon>Methanobacteriaceae</taxon>
        <taxon>Methanobacterium</taxon>
    </lineage>
</organism>
<evidence type="ECO:0000256" key="7">
    <source>
        <dbReference type="ARBA" id="ARBA00023004"/>
    </source>
</evidence>
<dbReference type="NCBIfam" id="TIGR03290">
    <property type="entry name" value="CoB_CoM_SS_C"/>
    <property type="match status" value="1"/>
</dbReference>
<dbReference type="InterPro" id="IPR017680">
    <property type="entry name" value="CoB/CoM_hetero-S_Rdtase_csu"/>
</dbReference>
<evidence type="ECO:0000259" key="10">
    <source>
        <dbReference type="PROSITE" id="PS51379"/>
    </source>
</evidence>
<evidence type="ECO:0000256" key="3">
    <source>
        <dbReference type="ARBA" id="ARBA00022485"/>
    </source>
</evidence>
<keyword evidence="8" id="KW-0411">Iron-sulfur</keyword>
<dbReference type="EC" id="1.8.98.1" evidence="12"/>
<dbReference type="Proteomes" id="UP001068021">
    <property type="component" value="Unassembled WGS sequence"/>
</dbReference>
<evidence type="ECO:0000256" key="5">
    <source>
        <dbReference type="ARBA" id="ARBA00022994"/>
    </source>
</evidence>
<dbReference type="PROSITE" id="PS00198">
    <property type="entry name" value="4FE4S_FER_1"/>
    <property type="match status" value="1"/>
</dbReference>
<reference evidence="12" key="1">
    <citation type="submission" date="2022-12" db="EMBL/GenBank/DDBJ databases">
        <title>Reclassification of two methanogenic archaea species isolated from the Kolyma lowland permafrost.</title>
        <authorList>
            <person name="Trubitsyn V.E."/>
            <person name="Rivkina E.M."/>
            <person name="Shcherbakova V.A."/>
        </authorList>
    </citation>
    <scope>NUCLEOTIDE SEQUENCE</scope>
    <source>
        <strain evidence="11">M2</strain>
        <strain evidence="12">MK4</strain>
    </source>
</reference>
<comment type="caution">
    <text evidence="12">The sequence shown here is derived from an EMBL/GenBank/DDBJ whole genome shotgun (WGS) entry which is preliminary data.</text>
</comment>
<dbReference type="Proteomes" id="UP001074446">
    <property type="component" value="Unassembled WGS sequence"/>
</dbReference>
<evidence type="ECO:0000313" key="13">
    <source>
        <dbReference type="Proteomes" id="UP001068021"/>
    </source>
</evidence>
<dbReference type="GO" id="GO:0005886">
    <property type="term" value="C:plasma membrane"/>
    <property type="evidence" value="ECO:0007669"/>
    <property type="project" value="TreeGrafter"/>
</dbReference>
<dbReference type="InterPro" id="IPR017900">
    <property type="entry name" value="4Fe4S_Fe_S_CS"/>
</dbReference>
<dbReference type="RefSeq" id="WP_048080180.1">
    <property type="nucleotide sequence ID" value="NZ_JAPVER010000018.1"/>
</dbReference>
<feature type="compositionally biased region" description="Basic and acidic residues" evidence="9">
    <location>
        <begin position="53"/>
        <end position="109"/>
    </location>
</feature>
<keyword evidence="4" id="KW-0479">Metal-binding</keyword>
<evidence type="ECO:0000256" key="4">
    <source>
        <dbReference type="ARBA" id="ARBA00022723"/>
    </source>
</evidence>
<dbReference type="PANTHER" id="PTHR43255">
    <property type="entry name" value="IRON-SULFUR-BINDING OXIDOREDUCTASE FADF-RELATED-RELATED"/>
    <property type="match status" value="1"/>
</dbReference>
<accession>A0A9E5A6Q1</accession>
<dbReference type="EMBL" id="JAPVES010000030">
    <property type="protein sequence ID" value="MCZ3372618.1"/>
    <property type="molecule type" value="Genomic_DNA"/>
</dbReference>
<dbReference type="GO" id="GO:0051912">
    <property type="term" value="F:CoB--CoM heterodisulfide reductase activity"/>
    <property type="evidence" value="ECO:0007669"/>
    <property type="project" value="UniProtKB-EC"/>
</dbReference>
<proteinExistence type="inferred from homology"/>
<dbReference type="EMBL" id="JAPVER010000018">
    <property type="protein sequence ID" value="MCZ3364863.1"/>
    <property type="molecule type" value="Genomic_DNA"/>
</dbReference>
<evidence type="ECO:0000256" key="6">
    <source>
        <dbReference type="ARBA" id="ARBA00023002"/>
    </source>
</evidence>
<dbReference type="InterPro" id="IPR017896">
    <property type="entry name" value="4Fe4S_Fe-S-bd"/>
</dbReference>
<evidence type="ECO:0000313" key="12">
    <source>
        <dbReference type="EMBL" id="MCZ3372618.1"/>
    </source>
</evidence>
<dbReference type="AlphaFoldDB" id="A0A9E5A6Q1"/>
<evidence type="ECO:0000256" key="1">
    <source>
        <dbReference type="ARBA" id="ARBA00004808"/>
    </source>
</evidence>
<protein>
    <submittedName>
        <fullName evidence="12">CoB--CoM heterodisulfide reductase subunit C</fullName>
        <ecNumber evidence="12">1.8.98.1</ecNumber>
    </submittedName>
</protein>
<feature type="region of interest" description="Disordered" evidence="9">
    <location>
        <begin position="121"/>
        <end position="174"/>
    </location>
</feature>
<feature type="region of interest" description="Disordered" evidence="9">
    <location>
        <begin position="1"/>
        <end position="109"/>
    </location>
</feature>
<dbReference type="GO" id="GO:0046872">
    <property type="term" value="F:metal ion binding"/>
    <property type="evidence" value="ECO:0007669"/>
    <property type="project" value="UniProtKB-KW"/>
</dbReference>
<name>A0A9E5A6Q1_9EURY</name>
<dbReference type="PANTHER" id="PTHR43255:SF1">
    <property type="entry name" value="IRON-SULFUR-BINDING OXIDOREDUCTASE FADF-RELATED"/>
    <property type="match status" value="1"/>
</dbReference>
<sequence length="357" mass="39574">MRTLKKLKNFLTGGEAEKEEDENKSESEVSEIVEEEKQPVGSETTQHTAPAVEEVKKEPVVEEKPAVEEVKAEPVIEEAKPAVEEKPSEVEVKTETITEKEPTIEETPVVEKAEPVIEEAKAAEEEKPSEVEVKTETAVEENVEEPAAPEEEEAEIIEETKKDEPKPKGSESMSLLNKEANLIRAEEVEPGFKQEIIDAGAETVALCYQCGTCTGSCPSGKRTPYRIRNIIRKSLMGLKSEVLEDDSLWECVTCYACQERCPRGVAIVDVVKILRNMQSQAGKMAQAHKMTGVFVLKTGHGVPINDATMALRKKVGLNELPPTTHEFPEALEEVRTILKKTGFDTLIGYNWETGEIE</sequence>
<keyword evidence="6 12" id="KW-0560">Oxidoreductase</keyword>
<comment type="similarity">
    <text evidence="2">Belongs to the HdrC family.</text>
</comment>
<evidence type="ECO:0000313" key="11">
    <source>
        <dbReference type="EMBL" id="MCZ3364863.1"/>
    </source>
</evidence>
<dbReference type="GO" id="GO:0015948">
    <property type="term" value="P:methanogenesis"/>
    <property type="evidence" value="ECO:0007669"/>
    <property type="project" value="UniProtKB-KW"/>
</dbReference>
<keyword evidence="5" id="KW-0484">Methanogenesis</keyword>